<dbReference type="EMBL" id="VAJI01000008">
    <property type="protein sequence ID" value="TRB38234.1"/>
    <property type="molecule type" value="Genomic_DNA"/>
</dbReference>
<dbReference type="KEGG" id="mhay:VK67_01800"/>
<dbReference type="NCBIfam" id="TIGR00053">
    <property type="entry name" value="YafQ family addiction module toxin"/>
    <property type="match status" value="1"/>
</dbReference>
<dbReference type="EMBL" id="UGPL01000006">
    <property type="protein sequence ID" value="STY66650.1"/>
    <property type="molecule type" value="Genomic_DNA"/>
</dbReference>
<dbReference type="PANTHER" id="PTHR40588">
    <property type="entry name" value="MRNA INTERFERASE TOXIN YAFQ"/>
    <property type="match status" value="1"/>
</dbReference>
<evidence type="ECO:0000313" key="10">
    <source>
        <dbReference type="Proteomes" id="UP000254802"/>
    </source>
</evidence>
<dbReference type="GO" id="GO:0006402">
    <property type="term" value="P:mRNA catabolic process"/>
    <property type="evidence" value="ECO:0007669"/>
    <property type="project" value="TreeGrafter"/>
</dbReference>
<dbReference type="RefSeq" id="WP_006250322.1">
    <property type="nucleotide sequence ID" value="NZ_CP011098.1"/>
</dbReference>
<dbReference type="EMBL" id="UGPN01000002">
    <property type="protein sequence ID" value="STY59200.1"/>
    <property type="molecule type" value="Genomic_DNA"/>
</dbReference>
<dbReference type="InterPro" id="IPR035093">
    <property type="entry name" value="RelE/ParE_toxin_dom_sf"/>
</dbReference>
<dbReference type="KEGG" id="mhaq:WC39_01795"/>
<evidence type="ECO:0000313" key="8">
    <source>
        <dbReference type="EMBL" id="VEI74647.1"/>
    </source>
</evidence>
<dbReference type="Proteomes" id="UP000254802">
    <property type="component" value="Unassembled WGS sequence"/>
</dbReference>
<feature type="active site" description="Proton donor" evidence="3">
    <location>
        <position position="84"/>
    </location>
</feature>
<evidence type="ECO:0000256" key="2">
    <source>
        <dbReference type="ARBA" id="ARBA00061366"/>
    </source>
</evidence>
<dbReference type="NCBIfam" id="TIGR02385">
    <property type="entry name" value="RelE_StbE"/>
    <property type="match status" value="1"/>
</dbReference>
<dbReference type="Pfam" id="PF15738">
    <property type="entry name" value="YafQ_toxin"/>
    <property type="match status" value="1"/>
</dbReference>
<sequence length="89" mass="10448">MREIEYSNAFKRDYKKCAVESLSSSLIEALYFLINDKPLPEKYCDHALTGEWKGFRDCHIQPDLVLIYRKVEDDKLELLRIGSHSHLFG</sequence>
<dbReference type="AlphaFoldDB" id="A0A248ZX63"/>
<dbReference type="STRING" id="75985.WC39_01795"/>
<dbReference type="InterPro" id="IPR004386">
    <property type="entry name" value="Toxin_YafQ-like"/>
</dbReference>
<dbReference type="PANTHER" id="PTHR40588:SF1">
    <property type="entry name" value="MRNA INTERFERASE TOXIN YAFQ"/>
    <property type="match status" value="1"/>
</dbReference>
<dbReference type="Proteomes" id="UP000318394">
    <property type="component" value="Unassembled WGS sequence"/>
</dbReference>
<evidence type="ECO:0000313" key="12">
    <source>
        <dbReference type="Proteomes" id="UP000318394"/>
    </source>
</evidence>
<comment type="similarity">
    <text evidence="2">Belongs to the RelE toxin family. YafQ subfamily.</text>
</comment>
<evidence type="ECO:0000313" key="9">
    <source>
        <dbReference type="Proteomes" id="UP000254031"/>
    </source>
</evidence>
<accession>A0A248ZX63</accession>
<keyword evidence="1" id="KW-1277">Toxin-antitoxin system</keyword>
<dbReference type="Proteomes" id="UP000315164">
    <property type="component" value="Unassembled WGS sequence"/>
</dbReference>
<evidence type="ECO:0000313" key="7">
    <source>
        <dbReference type="EMBL" id="TRB75268.1"/>
    </source>
</evidence>
<reference evidence="8" key="2">
    <citation type="submission" date="2018-12" db="EMBL/GenBank/DDBJ databases">
        <authorList>
            <consortium name="Pathogen Informatics"/>
        </authorList>
    </citation>
    <scope>NUCLEOTIDE SEQUENCE [LARGE SCALE GENOMIC DNA]</scope>
    <source>
        <strain evidence="8">NCTC10643</strain>
    </source>
</reference>
<reference evidence="9 10" key="1">
    <citation type="submission" date="2018-06" db="EMBL/GenBank/DDBJ databases">
        <authorList>
            <consortium name="Pathogen Informatics"/>
            <person name="Doyle S."/>
        </authorList>
    </citation>
    <scope>NUCLEOTIDE SEQUENCE [LARGE SCALE GENOMIC DNA]</scope>
    <source>
        <strain evidence="4 10">NCTC10638</strain>
        <strain evidence="5 9">NCTC9380</strain>
    </source>
</reference>
<dbReference type="GO" id="GO:0004521">
    <property type="term" value="F:RNA endonuclease activity"/>
    <property type="evidence" value="ECO:0007669"/>
    <property type="project" value="TreeGrafter"/>
</dbReference>
<dbReference type="GO" id="GO:0016787">
    <property type="term" value="F:hydrolase activity"/>
    <property type="evidence" value="ECO:0007669"/>
    <property type="project" value="UniProtKB-KW"/>
</dbReference>
<reference evidence="11 12" key="3">
    <citation type="journal article" date="2019" name="Vet. Microbiol.">
        <title>Genetic characterization of susceptible and multi-drug resistant Mannheimia haemolytica isolated from high-risk stocker calves prior to and after antimicrobial metaphylaxis.</title>
        <authorList>
            <person name="Snyder E.R."/>
            <person name="Alvarez-Narvaez S."/>
            <person name="Credille B.C."/>
        </authorList>
    </citation>
    <scope>NUCLEOTIDE SEQUENCE [LARGE SCALE GENOMIC DNA]</scope>
    <source>
        <strain evidence="7 11">UGA-R5-128-1</strain>
        <strain evidence="6 12">UGA-R7-163-1</strain>
    </source>
</reference>
<dbReference type="InterPro" id="IPR007712">
    <property type="entry name" value="RelE/ParE_toxin"/>
</dbReference>
<dbReference type="GeneID" id="67367982"/>
<dbReference type="FunFam" id="3.30.2310.20:FF:000003">
    <property type="entry name" value="Type II toxin-antitoxin system YafQ family toxin"/>
    <property type="match status" value="1"/>
</dbReference>
<keyword evidence="5" id="KW-0378">Hydrolase</keyword>
<dbReference type="GO" id="GO:0006415">
    <property type="term" value="P:translational termination"/>
    <property type="evidence" value="ECO:0007669"/>
    <property type="project" value="TreeGrafter"/>
</dbReference>
<proteinExistence type="inferred from homology"/>
<dbReference type="EC" id="3.1.-.-" evidence="5"/>
<protein>
    <submittedName>
        <fullName evidence="6">Type II toxin-antitoxin system mRNA interferase toxin, RelE/StbE family</fullName>
    </submittedName>
    <submittedName>
        <fullName evidence="5">mRNA interferase YafQ</fullName>
        <ecNumber evidence="5">3.1.-.-</ecNumber>
    </submittedName>
</protein>
<dbReference type="PIRSF" id="PIRSF006156">
    <property type="entry name" value="YafQ"/>
    <property type="match status" value="1"/>
</dbReference>
<dbReference type="Proteomes" id="UP000271188">
    <property type="component" value="Chromosome"/>
</dbReference>
<dbReference type="EMBL" id="LR134495">
    <property type="protein sequence ID" value="VEI74647.1"/>
    <property type="molecule type" value="Genomic_DNA"/>
</dbReference>
<evidence type="ECO:0000313" key="5">
    <source>
        <dbReference type="EMBL" id="STY66650.1"/>
    </source>
</evidence>
<evidence type="ECO:0000313" key="11">
    <source>
        <dbReference type="Proteomes" id="UP000315164"/>
    </source>
</evidence>
<dbReference type="SUPFAM" id="SSF143011">
    <property type="entry name" value="RelE-like"/>
    <property type="match status" value="1"/>
</dbReference>
<dbReference type="EMBL" id="VAJB01000008">
    <property type="protein sequence ID" value="TRB75268.1"/>
    <property type="molecule type" value="Genomic_DNA"/>
</dbReference>
<gene>
    <name evidence="5" type="primary">yafQ</name>
    <name evidence="4" type="synonym">yafQ_1</name>
    <name evidence="7" type="ORF">FEA53_05615</name>
    <name evidence="6" type="ORF">FEB89_05680</name>
    <name evidence="4" type="ORF">NCTC10638_00348</name>
    <name evidence="8" type="ORF">NCTC10643_00216</name>
    <name evidence="5" type="ORF">NCTC9380_01975</name>
</gene>
<evidence type="ECO:0000256" key="1">
    <source>
        <dbReference type="ARBA" id="ARBA00022649"/>
    </source>
</evidence>
<evidence type="ECO:0000313" key="6">
    <source>
        <dbReference type="EMBL" id="TRB38234.1"/>
    </source>
</evidence>
<keyword evidence="12" id="KW-1185">Reference proteome</keyword>
<dbReference type="Proteomes" id="UP000254031">
    <property type="component" value="Unassembled WGS sequence"/>
</dbReference>
<evidence type="ECO:0000313" key="4">
    <source>
        <dbReference type="EMBL" id="STY59200.1"/>
    </source>
</evidence>
<dbReference type="Gene3D" id="3.30.2310.20">
    <property type="entry name" value="RelE-like"/>
    <property type="match status" value="1"/>
</dbReference>
<evidence type="ECO:0000256" key="3">
    <source>
        <dbReference type="PIRSR" id="PIRSR006156-1"/>
    </source>
</evidence>
<dbReference type="OrthoDB" id="7030467at2"/>
<name>A0A248ZX63_MANHA</name>
<organism evidence="5 9">
    <name type="scientific">Mannheimia haemolytica</name>
    <name type="common">Pasteurella haemolytica</name>
    <dbReference type="NCBI Taxonomy" id="75985"/>
    <lineage>
        <taxon>Bacteria</taxon>
        <taxon>Pseudomonadati</taxon>
        <taxon>Pseudomonadota</taxon>
        <taxon>Gammaproteobacteria</taxon>
        <taxon>Pasteurellales</taxon>
        <taxon>Pasteurellaceae</taxon>
        <taxon>Mannheimia</taxon>
    </lineage>
</organism>